<dbReference type="InterPro" id="IPR041780">
    <property type="entry name" value="MPP_PrpE-like"/>
</dbReference>
<dbReference type="CDD" id="cd07423">
    <property type="entry name" value="MPP_Prp_like"/>
    <property type="match status" value="1"/>
</dbReference>
<dbReference type="GO" id="GO:0005737">
    <property type="term" value="C:cytoplasm"/>
    <property type="evidence" value="ECO:0007669"/>
    <property type="project" value="TreeGrafter"/>
</dbReference>
<dbReference type="InterPro" id="IPR029052">
    <property type="entry name" value="Metallo-depent_PP-like"/>
</dbReference>
<name>A0A0D6JAK1_9HYPH</name>
<dbReference type="AlphaFoldDB" id="A0A0D6JAK1"/>
<evidence type="ECO:0000259" key="1">
    <source>
        <dbReference type="Pfam" id="PF00149"/>
    </source>
</evidence>
<dbReference type="PANTHER" id="PTHR42850">
    <property type="entry name" value="METALLOPHOSPHOESTERASE"/>
    <property type="match status" value="1"/>
</dbReference>
<dbReference type="EMBL" id="LN829119">
    <property type="protein sequence ID" value="CPR15038.1"/>
    <property type="molecule type" value="Genomic_DNA"/>
</dbReference>
<protein>
    <submittedName>
        <fullName evidence="2">Bis(5'-nucleosyl)-tetraphosphatase PrpE [asymmetrical] (Modular protein)</fullName>
        <ecNumber evidence="2">3.6.1.17</ecNumber>
    </submittedName>
</protein>
<organism evidence="2 3">
    <name type="scientific">Candidatus Filomicrobium marinum</name>
    <dbReference type="NCBI Taxonomy" id="1608628"/>
    <lineage>
        <taxon>Bacteria</taxon>
        <taxon>Pseudomonadati</taxon>
        <taxon>Pseudomonadota</taxon>
        <taxon>Alphaproteobacteria</taxon>
        <taxon>Hyphomicrobiales</taxon>
        <taxon>Hyphomicrobiaceae</taxon>
        <taxon>Filomicrobium</taxon>
    </lineage>
</organism>
<keyword evidence="3" id="KW-1185">Reference proteome</keyword>
<dbReference type="InterPro" id="IPR027417">
    <property type="entry name" value="P-loop_NTPase"/>
</dbReference>
<dbReference type="InterPro" id="IPR006186">
    <property type="entry name" value="Ser/Thr-sp_prot-phosphatase"/>
</dbReference>
<dbReference type="GO" id="GO:0004081">
    <property type="term" value="F:bis(5'-nucleosyl)-tetraphosphatase (asymmetrical) activity"/>
    <property type="evidence" value="ECO:0007669"/>
    <property type="project" value="UniProtKB-EC"/>
</dbReference>
<keyword evidence="2" id="KW-0378">Hydrolase</keyword>
<dbReference type="OrthoDB" id="9807890at2"/>
<dbReference type="KEGG" id="fiy:BN1229_v1_0181"/>
<dbReference type="KEGG" id="fil:BN1229_v1_0177"/>
<dbReference type="PANTHER" id="PTHR42850:SF7">
    <property type="entry name" value="BIS(5'-NUCLEOSYL)-TETRAPHOSPHATASE PRPE [ASYMMETRICAL]"/>
    <property type="match status" value="1"/>
</dbReference>
<dbReference type="InterPro" id="IPR050126">
    <property type="entry name" value="Ap4A_hydrolase"/>
</dbReference>
<gene>
    <name evidence="2" type="ORF">YBN1229_v1_0181</name>
</gene>
<dbReference type="InterPro" id="IPR004843">
    <property type="entry name" value="Calcineurin-like_PHP"/>
</dbReference>
<evidence type="ECO:0000313" key="2">
    <source>
        <dbReference type="EMBL" id="CPR15038.1"/>
    </source>
</evidence>
<dbReference type="PRINTS" id="PR00114">
    <property type="entry name" value="STPHPHTASE"/>
</dbReference>
<proteinExistence type="predicted"/>
<dbReference type="SUPFAM" id="SSF56300">
    <property type="entry name" value="Metallo-dependent phosphatases"/>
    <property type="match status" value="1"/>
</dbReference>
<dbReference type="Gene3D" id="3.40.50.300">
    <property type="entry name" value="P-loop containing nucleotide triphosphate hydrolases"/>
    <property type="match status" value="1"/>
</dbReference>
<dbReference type="Pfam" id="PF00149">
    <property type="entry name" value="Metallophos"/>
    <property type="match status" value="1"/>
</dbReference>
<evidence type="ECO:0000313" key="3">
    <source>
        <dbReference type="Proteomes" id="UP000033187"/>
    </source>
</evidence>
<dbReference type="Proteomes" id="UP000033187">
    <property type="component" value="Chromosome 1"/>
</dbReference>
<feature type="domain" description="Calcineurin-like phosphoesterase" evidence="1">
    <location>
        <begin position="156"/>
        <end position="362"/>
    </location>
</feature>
<dbReference type="RefSeq" id="WP_046475540.1">
    <property type="nucleotide sequence ID" value="NZ_LN829118.1"/>
</dbReference>
<reference evidence="3" key="1">
    <citation type="submission" date="2015-02" db="EMBL/GenBank/DDBJ databases">
        <authorList>
            <person name="Chooi Y.-H."/>
        </authorList>
    </citation>
    <scope>NUCLEOTIDE SEQUENCE [LARGE SCALE GENOMIC DNA]</scope>
    <source>
        <strain evidence="3">strain Y</strain>
    </source>
</reference>
<dbReference type="EC" id="3.6.1.17" evidence="2"/>
<sequence>MKITIPDFCLVVVIAAPGSGPSGFVRSQFGLSEVVSVEDGLLPGGVLPESIEQFLDTRLQRRCLTVVEARNALQRDERAMLIHIAKSHYAQTVAIVLAPEDDDQVVKQVQLLQRSLPQISKESFLDVHVLRSQEEIANACVERVPTRTDNRGEHGPFDIIGDVHGCVDELIGLMSKLGYTIEITGGGRDRRVVSRTPAGRRAIFVGDLVDRGPASPDVLRIVMHMVAQGQALAVPGNHDVKLLRWLNGRNVKPGHGIAQTISQLEVEQDEFRDEVRDFIDGLVSHLWLENGRLTVAHAGIKEEMMGRVSGAVREFCLYGETSGETDEFGLPIRYHWAAEYRGETTIVYGHTPVPEADWLNNTLCVDTGCVFGGKLTALRWPERQIVSIPAARAYATPIRPFAHPPLRPGYSPEA</sequence>
<dbReference type="Gene3D" id="3.60.21.10">
    <property type="match status" value="1"/>
</dbReference>
<dbReference type="GO" id="GO:0016791">
    <property type="term" value="F:phosphatase activity"/>
    <property type="evidence" value="ECO:0007669"/>
    <property type="project" value="TreeGrafter"/>
</dbReference>
<accession>A0A0D6JAK1</accession>